<sequence>MDKCRGAWGLCLGAFIALAGIAIGLGIAASGLVRAVARNPSLTNELLQFTFFIAILPSIIIFLIAVFFLFICLIKKIIH</sequence>
<accession>A0A6N9PXN3</accession>
<evidence type="ECO:0000256" key="3">
    <source>
        <dbReference type="SAM" id="Phobius"/>
    </source>
</evidence>
<keyword evidence="5" id="KW-1185">Reference proteome</keyword>
<dbReference type="AlphaFoldDB" id="A0A6N9PXN3"/>
<keyword evidence="3" id="KW-1133">Transmembrane helix</keyword>
<dbReference type="InterPro" id="IPR038662">
    <property type="entry name" value="ATP_synth_F0_csu_sf"/>
</dbReference>
<dbReference type="GO" id="GO:0033177">
    <property type="term" value="C:proton-transporting two-sector ATPase complex, proton-transporting domain"/>
    <property type="evidence" value="ECO:0007669"/>
    <property type="project" value="InterPro"/>
</dbReference>
<reference evidence="4 5" key="1">
    <citation type="submission" date="2019-01" db="EMBL/GenBank/DDBJ databases">
        <title>Chengkuizengella sp. nov., isolated from deep-sea sediment of East Pacific Ocean.</title>
        <authorList>
            <person name="Yang J."/>
            <person name="Lai Q."/>
            <person name="Shao Z."/>
        </authorList>
    </citation>
    <scope>NUCLEOTIDE SEQUENCE [LARGE SCALE GENOMIC DNA]</scope>
    <source>
        <strain evidence="4 5">YPA3-1-1</strain>
    </source>
</reference>
<keyword evidence="2" id="KW-0406">Ion transport</keyword>
<dbReference type="EMBL" id="SIJB01000004">
    <property type="protein sequence ID" value="NBI27582.1"/>
    <property type="molecule type" value="Genomic_DNA"/>
</dbReference>
<evidence type="ECO:0000256" key="2">
    <source>
        <dbReference type="ARBA" id="ARBA00023065"/>
    </source>
</evidence>
<evidence type="ECO:0000256" key="1">
    <source>
        <dbReference type="ARBA" id="ARBA00022781"/>
    </source>
</evidence>
<gene>
    <name evidence="4" type="ORF">ERL59_01185</name>
</gene>
<dbReference type="RefSeq" id="WP_160643670.1">
    <property type="nucleotide sequence ID" value="NZ_SIJB01000004.1"/>
</dbReference>
<feature type="transmembrane region" description="Helical" evidence="3">
    <location>
        <begin position="7"/>
        <end position="29"/>
    </location>
</feature>
<keyword evidence="3" id="KW-0472">Membrane</keyword>
<protein>
    <submittedName>
        <fullName evidence="4">F0F1 ATP synthase subunit C</fullName>
    </submittedName>
</protein>
<name>A0A6N9PXN3_9BACL</name>
<keyword evidence="1" id="KW-0375">Hydrogen ion transport</keyword>
<dbReference type="GO" id="GO:0015078">
    <property type="term" value="F:proton transmembrane transporter activity"/>
    <property type="evidence" value="ECO:0007669"/>
    <property type="project" value="InterPro"/>
</dbReference>
<dbReference type="Proteomes" id="UP000448943">
    <property type="component" value="Unassembled WGS sequence"/>
</dbReference>
<evidence type="ECO:0000313" key="5">
    <source>
        <dbReference type="Proteomes" id="UP000448943"/>
    </source>
</evidence>
<dbReference type="InterPro" id="IPR035921">
    <property type="entry name" value="F/V-ATP_Csub_sf"/>
</dbReference>
<dbReference type="Gene3D" id="1.20.20.10">
    <property type="entry name" value="F1F0 ATP synthase subunit C"/>
    <property type="match status" value="1"/>
</dbReference>
<dbReference type="SUPFAM" id="SSF81333">
    <property type="entry name" value="F1F0 ATP synthase subunit C"/>
    <property type="match status" value="1"/>
</dbReference>
<proteinExistence type="predicted"/>
<feature type="transmembrane region" description="Helical" evidence="3">
    <location>
        <begin position="49"/>
        <end position="74"/>
    </location>
</feature>
<keyword evidence="3" id="KW-0812">Transmembrane</keyword>
<comment type="caution">
    <text evidence="4">The sequence shown here is derived from an EMBL/GenBank/DDBJ whole genome shotgun (WGS) entry which is preliminary data.</text>
</comment>
<organism evidence="4 5">
    <name type="scientific">Chengkuizengella marina</name>
    <dbReference type="NCBI Taxonomy" id="2507566"/>
    <lineage>
        <taxon>Bacteria</taxon>
        <taxon>Bacillati</taxon>
        <taxon>Bacillota</taxon>
        <taxon>Bacilli</taxon>
        <taxon>Bacillales</taxon>
        <taxon>Paenibacillaceae</taxon>
        <taxon>Chengkuizengella</taxon>
    </lineage>
</organism>
<keyword evidence="2" id="KW-0813">Transport</keyword>
<evidence type="ECO:0000313" key="4">
    <source>
        <dbReference type="EMBL" id="NBI27582.1"/>
    </source>
</evidence>